<dbReference type="NCBIfam" id="TIGR03759">
    <property type="entry name" value="conj_TIGR03759"/>
    <property type="match status" value="1"/>
</dbReference>
<evidence type="ECO:0000313" key="2">
    <source>
        <dbReference type="Proteomes" id="UP001195624"/>
    </source>
</evidence>
<evidence type="ECO:0000313" key="1">
    <source>
        <dbReference type="EMBL" id="MBP2170728.1"/>
    </source>
</evidence>
<protein>
    <submittedName>
        <fullName evidence="1">Integrating conjugative element protein (TIGR03759 family)</fullName>
    </submittedName>
</protein>
<gene>
    <name evidence="1" type="ORF">J2125_003920</name>
</gene>
<accession>A0ABS4PFP4</accession>
<sequence length="225" mass="26101">MTELSWLLPMILSPVWATDSPLQAQPLVLQPLTIKQQSSRWGLTTAEWLRYQQLKLEERGIWSPGLDPLTTLGVEATSEEERRHFAELLVKKEYLRVERELSFQRAYDAAWKRLYPDLTPIRTAGMITNGSQRLALFVRENCPDCDNKLRELLAERRPLDIYLVDSQGDDNRIEHWAQAHGIDARQVQQRNITLNHDAGRWQKYGQQMMPAVLQQQGATWQIVSP</sequence>
<name>A0ABS4PFP4_9GAMM</name>
<reference evidence="1 2" key="1">
    <citation type="submission" date="2021-03" db="EMBL/GenBank/DDBJ databases">
        <authorList>
            <person name="D'Agostino P."/>
            <person name="Huntemann M."/>
            <person name="Clum A."/>
            <person name="Spunde A."/>
            <person name="Palaniappan K."/>
            <person name="Ritter S."/>
            <person name="Mikhailova N."/>
            <person name="Chen I.-M."/>
            <person name="Stamatis D."/>
            <person name="Reddy T."/>
            <person name="O'Malley R."/>
            <person name="Daum C."/>
            <person name="Shapiro N."/>
            <person name="Ivanova N."/>
            <person name="Kyrpides N."/>
            <person name="Woyke T."/>
        </authorList>
    </citation>
    <scope>NUCLEOTIDE SEQUENCE [LARGE SCALE GENOMIC DNA]</scope>
    <source>
        <strain evidence="1 2">WS4403</strain>
    </source>
</reference>
<keyword evidence="2" id="KW-1185">Reference proteome</keyword>
<dbReference type="Proteomes" id="UP001195624">
    <property type="component" value="Unassembled WGS sequence"/>
</dbReference>
<organism evidence="1 2">
    <name type="scientific">Winslowiella toletana</name>
    <dbReference type="NCBI Taxonomy" id="92490"/>
    <lineage>
        <taxon>Bacteria</taxon>
        <taxon>Pseudomonadati</taxon>
        <taxon>Pseudomonadota</taxon>
        <taxon>Gammaproteobacteria</taxon>
        <taxon>Enterobacterales</taxon>
        <taxon>Erwiniaceae</taxon>
        <taxon>Winslowiella</taxon>
    </lineage>
</organism>
<comment type="caution">
    <text evidence="1">The sequence shown here is derived from an EMBL/GenBank/DDBJ whole genome shotgun (WGS) entry which is preliminary data.</text>
</comment>
<reference evidence="2" key="2">
    <citation type="submission" date="2023-07" db="EMBL/GenBank/DDBJ databases">
        <title>Genome mining of underrepresented organisms for secondary metabolites.</title>
        <authorList>
            <person name="D'Agostino P.M."/>
        </authorList>
    </citation>
    <scope>NUCLEOTIDE SEQUENCE [LARGE SCALE GENOMIC DNA]</scope>
    <source>
        <strain evidence="2">WS4403</strain>
    </source>
</reference>
<proteinExistence type="predicted"/>
<dbReference type="EMBL" id="JAGGMQ010000001">
    <property type="protein sequence ID" value="MBP2170728.1"/>
    <property type="molecule type" value="Genomic_DNA"/>
</dbReference>
<dbReference type="InterPro" id="IPR022293">
    <property type="entry name" value="Integrating-conj_element"/>
</dbReference>
<dbReference type="RefSeq" id="WP_017802575.1">
    <property type="nucleotide sequence ID" value="NZ_JAGGMQ010000001.1"/>
</dbReference>